<dbReference type="OrthoDB" id="9790388at2"/>
<name>A0A5R9DVH9_9LACT</name>
<reference evidence="2 3" key="1">
    <citation type="submission" date="2019-05" db="EMBL/GenBank/DDBJ databases">
        <title>The metagenome of a microbial culture collection derived from dairy environment covers the genomic content of the human microbiome.</title>
        <authorList>
            <person name="Roder T."/>
            <person name="Wuthrich D."/>
            <person name="Sattari Z."/>
            <person name="Von Ah U."/>
            <person name="Bar C."/>
            <person name="Ronchi F."/>
            <person name="Macpherson A.J."/>
            <person name="Ganal-Vonarburg S.C."/>
            <person name="Bruggmann R."/>
            <person name="Vergeres G."/>
        </authorList>
    </citation>
    <scope>NUCLEOTIDE SEQUENCE [LARGE SCALE GENOMIC DNA]</scope>
    <source>
        <strain evidence="2 3">FAM 24227</strain>
    </source>
</reference>
<dbReference type="Pfam" id="PF04266">
    <property type="entry name" value="ASCH"/>
    <property type="match status" value="1"/>
</dbReference>
<comment type="caution">
    <text evidence="2">The sequence shown here is derived from an EMBL/GenBank/DDBJ whole genome shotgun (WGS) entry which is preliminary data.</text>
</comment>
<dbReference type="SUPFAM" id="SSF88697">
    <property type="entry name" value="PUA domain-like"/>
    <property type="match status" value="1"/>
</dbReference>
<sequence>MTLHKMKLNAEPFDMIKQGEKTIELRLNDEKRRQVQVGDQIIFEHLDDLTQTIQVDVIALHPFPFFEELYQALPLLECGYTSNNVETASPKDMEAYYSLEQQAHYGVLGIEISLSDHFS</sequence>
<dbReference type="AlphaFoldDB" id="A0A5R9DVH9"/>
<evidence type="ECO:0000313" key="3">
    <source>
        <dbReference type="Proteomes" id="UP000306420"/>
    </source>
</evidence>
<dbReference type="Gene3D" id="2.30.130.30">
    <property type="entry name" value="Hypothetical protein"/>
    <property type="match status" value="1"/>
</dbReference>
<gene>
    <name evidence="2" type="ORF">FEZ33_07250</name>
</gene>
<accession>A0A5R9DVH9</accession>
<dbReference type="EMBL" id="VBSP01000023">
    <property type="protein sequence ID" value="TLQ40893.1"/>
    <property type="molecule type" value="Genomic_DNA"/>
</dbReference>
<proteinExistence type="predicted"/>
<dbReference type="RefSeq" id="WP_138404736.1">
    <property type="nucleotide sequence ID" value="NZ_VBSP01000023.1"/>
</dbReference>
<dbReference type="InterPro" id="IPR015947">
    <property type="entry name" value="PUA-like_sf"/>
</dbReference>
<feature type="domain" description="ASCH" evidence="1">
    <location>
        <begin position="6"/>
        <end position="116"/>
    </location>
</feature>
<dbReference type="Proteomes" id="UP000306420">
    <property type="component" value="Unassembled WGS sequence"/>
</dbReference>
<dbReference type="SMART" id="SM01022">
    <property type="entry name" value="ASCH"/>
    <property type="match status" value="1"/>
</dbReference>
<evidence type="ECO:0000259" key="1">
    <source>
        <dbReference type="SMART" id="SM01022"/>
    </source>
</evidence>
<evidence type="ECO:0000313" key="2">
    <source>
        <dbReference type="EMBL" id="TLQ40893.1"/>
    </source>
</evidence>
<protein>
    <submittedName>
        <fullName evidence="2">DUF3850 domain-containing protein</fullName>
    </submittedName>
</protein>
<organism evidence="2 3">
    <name type="scientific">Ruoffia tabacinasalis</name>
    <dbReference type="NCBI Taxonomy" id="87458"/>
    <lineage>
        <taxon>Bacteria</taxon>
        <taxon>Bacillati</taxon>
        <taxon>Bacillota</taxon>
        <taxon>Bacilli</taxon>
        <taxon>Lactobacillales</taxon>
        <taxon>Aerococcaceae</taxon>
        <taxon>Ruoffia</taxon>
    </lineage>
</organism>
<dbReference type="InterPro" id="IPR007374">
    <property type="entry name" value="ASCH_domain"/>
</dbReference>
<dbReference type="CDD" id="cd06555">
    <property type="entry name" value="ASCH_PF0470_like"/>
    <property type="match status" value="1"/>
</dbReference>